<evidence type="ECO:0000313" key="1">
    <source>
        <dbReference type="EMBL" id="GKV11757.1"/>
    </source>
</evidence>
<protein>
    <submittedName>
        <fullName evidence="1">Uncharacterized protein</fullName>
    </submittedName>
</protein>
<sequence>MVFMVVSSITGNKILPFVLILHIQALCTTSSIKAAAVTWLLFHNFKFNNRTTTDVVENYTKPLALPANATLSQMKRHNEEASKPYKALTCLHSSMSDEIFNRIIHCETTKEVWDKIKFHGDDKAKCMQEMNYKREFVVLSMKDFETVKEYSNHLMKLVNQMRVLGEYVPDKRVVEKVLVSLPEKFEHKISSLEDSRDLTKVPLTEIISSL</sequence>
<comment type="caution">
    <text evidence="1">The sequence shown here is derived from an EMBL/GenBank/DDBJ whole genome shotgun (WGS) entry which is preliminary data.</text>
</comment>
<organism evidence="1 2">
    <name type="scientific">Rubroshorea leprosula</name>
    <dbReference type="NCBI Taxonomy" id="152421"/>
    <lineage>
        <taxon>Eukaryota</taxon>
        <taxon>Viridiplantae</taxon>
        <taxon>Streptophyta</taxon>
        <taxon>Embryophyta</taxon>
        <taxon>Tracheophyta</taxon>
        <taxon>Spermatophyta</taxon>
        <taxon>Magnoliopsida</taxon>
        <taxon>eudicotyledons</taxon>
        <taxon>Gunneridae</taxon>
        <taxon>Pentapetalae</taxon>
        <taxon>rosids</taxon>
        <taxon>malvids</taxon>
        <taxon>Malvales</taxon>
        <taxon>Dipterocarpaceae</taxon>
        <taxon>Rubroshorea</taxon>
    </lineage>
</organism>
<name>A0AAV5JDY1_9ROSI</name>
<keyword evidence="2" id="KW-1185">Reference proteome</keyword>
<dbReference type="EMBL" id="BPVZ01000035">
    <property type="protein sequence ID" value="GKV11757.1"/>
    <property type="molecule type" value="Genomic_DNA"/>
</dbReference>
<dbReference type="PANTHER" id="PTHR35317:SF31">
    <property type="entry name" value="DUF4219 DOMAIN-CONTAINING PROTEIN"/>
    <property type="match status" value="1"/>
</dbReference>
<proteinExistence type="predicted"/>
<evidence type="ECO:0000313" key="2">
    <source>
        <dbReference type="Proteomes" id="UP001054252"/>
    </source>
</evidence>
<gene>
    <name evidence="1" type="ORF">SLEP1_g22980</name>
</gene>
<reference evidence="1 2" key="1">
    <citation type="journal article" date="2021" name="Commun. Biol.">
        <title>The genome of Shorea leprosula (Dipterocarpaceae) highlights the ecological relevance of drought in aseasonal tropical rainforests.</title>
        <authorList>
            <person name="Ng K.K.S."/>
            <person name="Kobayashi M.J."/>
            <person name="Fawcett J.A."/>
            <person name="Hatakeyama M."/>
            <person name="Paape T."/>
            <person name="Ng C.H."/>
            <person name="Ang C.C."/>
            <person name="Tnah L.H."/>
            <person name="Lee C.T."/>
            <person name="Nishiyama T."/>
            <person name="Sese J."/>
            <person name="O'Brien M.J."/>
            <person name="Copetti D."/>
            <person name="Mohd Noor M.I."/>
            <person name="Ong R.C."/>
            <person name="Putra M."/>
            <person name="Sireger I.Z."/>
            <person name="Indrioko S."/>
            <person name="Kosugi Y."/>
            <person name="Izuno A."/>
            <person name="Isagi Y."/>
            <person name="Lee S.L."/>
            <person name="Shimizu K.K."/>
        </authorList>
    </citation>
    <scope>NUCLEOTIDE SEQUENCE [LARGE SCALE GENOMIC DNA]</scope>
    <source>
        <strain evidence="1">214</strain>
    </source>
</reference>
<dbReference type="PANTHER" id="PTHR35317">
    <property type="entry name" value="OS04G0629600 PROTEIN"/>
    <property type="match status" value="1"/>
</dbReference>
<dbReference type="AlphaFoldDB" id="A0AAV5JDY1"/>
<dbReference type="Proteomes" id="UP001054252">
    <property type="component" value="Unassembled WGS sequence"/>
</dbReference>
<accession>A0AAV5JDY1</accession>
<dbReference type="Pfam" id="PF14223">
    <property type="entry name" value="Retrotran_gag_2"/>
    <property type="match status" value="1"/>
</dbReference>